<accession>A0A1I5PAD5</accession>
<dbReference type="Proteomes" id="UP000199306">
    <property type="component" value="Unassembled WGS sequence"/>
</dbReference>
<gene>
    <name evidence="1" type="ORF">SAMN04515674_102344</name>
</gene>
<dbReference type="RefSeq" id="WP_092013000.1">
    <property type="nucleotide sequence ID" value="NZ_FOXH01000002.1"/>
</dbReference>
<evidence type="ECO:0000313" key="1">
    <source>
        <dbReference type="EMBL" id="SFP30481.1"/>
    </source>
</evidence>
<name>A0A1I5PAD5_9BACT</name>
<dbReference type="AlphaFoldDB" id="A0A1I5PAD5"/>
<organism evidence="1 2">
    <name type="scientific">Pseudarcicella hirudinis</name>
    <dbReference type="NCBI Taxonomy" id="1079859"/>
    <lineage>
        <taxon>Bacteria</taxon>
        <taxon>Pseudomonadati</taxon>
        <taxon>Bacteroidota</taxon>
        <taxon>Cytophagia</taxon>
        <taxon>Cytophagales</taxon>
        <taxon>Flectobacillaceae</taxon>
        <taxon>Pseudarcicella</taxon>
    </lineage>
</organism>
<sequence>MNQRIKDLQSFFKKEYNLDLSEQEVLKLKDTIQEILSIEKYYQDDLIIQKGDEYLCIKTLKMANGLECFIKGKIYISPENEKILNENGEEHIVPEKCIKEHFRKTKNLVK</sequence>
<proteinExistence type="predicted"/>
<protein>
    <submittedName>
        <fullName evidence="1">Uncharacterized protein</fullName>
    </submittedName>
</protein>
<keyword evidence="2" id="KW-1185">Reference proteome</keyword>
<dbReference type="STRING" id="1079859.SAMN04515674_102344"/>
<dbReference type="EMBL" id="FOXH01000002">
    <property type="protein sequence ID" value="SFP30481.1"/>
    <property type="molecule type" value="Genomic_DNA"/>
</dbReference>
<evidence type="ECO:0000313" key="2">
    <source>
        <dbReference type="Proteomes" id="UP000199306"/>
    </source>
</evidence>
<reference evidence="1 2" key="1">
    <citation type="submission" date="2016-10" db="EMBL/GenBank/DDBJ databases">
        <authorList>
            <person name="de Groot N.N."/>
        </authorList>
    </citation>
    <scope>NUCLEOTIDE SEQUENCE [LARGE SCALE GENOMIC DNA]</scope>
    <source>
        <strain evidence="2">E92,LMG 26720,CCM 7988</strain>
    </source>
</reference>